<dbReference type="EMBL" id="JAEKNQ010000054">
    <property type="protein sequence ID" value="MBJ7604236.1"/>
    <property type="molecule type" value="Genomic_DNA"/>
</dbReference>
<keyword evidence="4" id="KW-0411">Iron-sulfur</keyword>
<dbReference type="GO" id="GO:0004497">
    <property type="term" value="F:monooxygenase activity"/>
    <property type="evidence" value="ECO:0007669"/>
    <property type="project" value="UniProtKB-ARBA"/>
</dbReference>
<dbReference type="InterPro" id="IPR036922">
    <property type="entry name" value="Rieske_2Fe-2S_sf"/>
</dbReference>
<dbReference type="AlphaFoldDB" id="A0A934ND63"/>
<sequence length="219" mass="23709">MRRRPESRLTGFLDDILRNRRPRRFHASPDELEAMRAAVKLRRAKPGADLPDPAFVDRLGRRLRQDLQPPGRSDLSRRGLFRTAGTAVAAVALGAVADHAIFERVSPGPMGELVPGGARWVPVVAADAVADGQAVRFSTGAMEGYVVNQGGELSAVSAVCTHQGCILQWNGPGRLSCPCHRTAFSFAGEVVFHELSRAPARLARLRSRVIGAEVEVFVV</sequence>
<dbReference type="SUPFAM" id="SSF50022">
    <property type="entry name" value="ISP domain"/>
    <property type="match status" value="1"/>
</dbReference>
<dbReference type="Pfam" id="PF00355">
    <property type="entry name" value="Rieske"/>
    <property type="match status" value="1"/>
</dbReference>
<reference evidence="6 7" key="1">
    <citation type="submission" date="2020-10" db="EMBL/GenBank/DDBJ databases">
        <title>Ca. Dormibacterota MAGs.</title>
        <authorList>
            <person name="Montgomery K."/>
        </authorList>
    </citation>
    <scope>NUCLEOTIDE SEQUENCE [LARGE SCALE GENOMIC DNA]</scope>
    <source>
        <strain evidence="6">SC8811_S16_3</strain>
    </source>
</reference>
<proteinExistence type="predicted"/>
<dbReference type="RefSeq" id="WP_338181532.1">
    <property type="nucleotide sequence ID" value="NZ_JAEKNQ010000054.1"/>
</dbReference>
<dbReference type="Gene3D" id="2.102.10.10">
    <property type="entry name" value="Rieske [2Fe-2S] iron-sulphur domain"/>
    <property type="match status" value="1"/>
</dbReference>
<organism evidence="6 7">
    <name type="scientific">Candidatus Dormiibacter inghamiae</name>
    <dbReference type="NCBI Taxonomy" id="3127013"/>
    <lineage>
        <taxon>Bacteria</taxon>
        <taxon>Bacillati</taxon>
        <taxon>Candidatus Dormiibacterota</taxon>
        <taxon>Candidatus Dormibacteria</taxon>
        <taxon>Candidatus Dormibacterales</taxon>
        <taxon>Candidatus Dormibacteraceae</taxon>
        <taxon>Candidatus Dormiibacter</taxon>
    </lineage>
</organism>
<keyword evidence="3" id="KW-0408">Iron</keyword>
<feature type="domain" description="Rieske" evidence="5">
    <location>
        <begin position="120"/>
        <end position="216"/>
    </location>
</feature>
<dbReference type="GO" id="GO:0046872">
    <property type="term" value="F:metal ion binding"/>
    <property type="evidence" value="ECO:0007669"/>
    <property type="project" value="UniProtKB-KW"/>
</dbReference>
<dbReference type="InterPro" id="IPR017941">
    <property type="entry name" value="Rieske_2Fe-2S"/>
</dbReference>
<evidence type="ECO:0000313" key="6">
    <source>
        <dbReference type="EMBL" id="MBJ7604236.1"/>
    </source>
</evidence>
<evidence type="ECO:0000256" key="3">
    <source>
        <dbReference type="ARBA" id="ARBA00023004"/>
    </source>
</evidence>
<evidence type="ECO:0000256" key="4">
    <source>
        <dbReference type="ARBA" id="ARBA00023014"/>
    </source>
</evidence>
<evidence type="ECO:0000256" key="2">
    <source>
        <dbReference type="ARBA" id="ARBA00022723"/>
    </source>
</evidence>
<evidence type="ECO:0000256" key="1">
    <source>
        <dbReference type="ARBA" id="ARBA00022714"/>
    </source>
</evidence>
<evidence type="ECO:0000313" key="7">
    <source>
        <dbReference type="Proteomes" id="UP000620075"/>
    </source>
</evidence>
<keyword evidence="2" id="KW-0479">Metal-binding</keyword>
<comment type="caution">
    <text evidence="6">The sequence shown here is derived from an EMBL/GenBank/DDBJ whole genome shotgun (WGS) entry which is preliminary data.</text>
</comment>
<evidence type="ECO:0000259" key="5">
    <source>
        <dbReference type="PROSITE" id="PS51296"/>
    </source>
</evidence>
<dbReference type="PROSITE" id="PS51296">
    <property type="entry name" value="RIESKE"/>
    <property type="match status" value="1"/>
</dbReference>
<name>A0A934ND63_9BACT</name>
<gene>
    <name evidence="6" type="ORF">JF888_13765</name>
</gene>
<protein>
    <submittedName>
        <fullName evidence="6">Rieske 2Fe-2S domain-containing protein</fullName>
    </submittedName>
</protein>
<dbReference type="Proteomes" id="UP000620075">
    <property type="component" value="Unassembled WGS sequence"/>
</dbReference>
<keyword evidence="1" id="KW-0001">2Fe-2S</keyword>
<accession>A0A934ND63</accession>
<dbReference type="GO" id="GO:0016705">
    <property type="term" value="F:oxidoreductase activity, acting on paired donors, with incorporation or reduction of molecular oxygen"/>
    <property type="evidence" value="ECO:0007669"/>
    <property type="project" value="UniProtKB-ARBA"/>
</dbReference>
<dbReference type="GO" id="GO:0051537">
    <property type="term" value="F:2 iron, 2 sulfur cluster binding"/>
    <property type="evidence" value="ECO:0007669"/>
    <property type="project" value="UniProtKB-KW"/>
</dbReference>